<organism evidence="1 2">
    <name type="scientific">Steinernema carpocapsae</name>
    <name type="common">Entomopathogenic nematode</name>
    <dbReference type="NCBI Taxonomy" id="34508"/>
    <lineage>
        <taxon>Eukaryota</taxon>
        <taxon>Metazoa</taxon>
        <taxon>Ecdysozoa</taxon>
        <taxon>Nematoda</taxon>
        <taxon>Chromadorea</taxon>
        <taxon>Rhabditida</taxon>
        <taxon>Tylenchina</taxon>
        <taxon>Panagrolaimomorpha</taxon>
        <taxon>Strongyloidoidea</taxon>
        <taxon>Steinernematidae</taxon>
        <taxon>Steinernema</taxon>
    </lineage>
</organism>
<dbReference type="EMBL" id="AZBU02000007">
    <property type="protein sequence ID" value="TKR70142.1"/>
    <property type="molecule type" value="Genomic_DNA"/>
</dbReference>
<reference evidence="1 2" key="1">
    <citation type="journal article" date="2015" name="Genome Biol.">
        <title>Comparative genomics of Steinernema reveals deeply conserved gene regulatory networks.</title>
        <authorList>
            <person name="Dillman A.R."/>
            <person name="Macchietto M."/>
            <person name="Porter C.F."/>
            <person name="Rogers A."/>
            <person name="Williams B."/>
            <person name="Antoshechkin I."/>
            <person name="Lee M.M."/>
            <person name="Goodwin Z."/>
            <person name="Lu X."/>
            <person name="Lewis E.E."/>
            <person name="Goodrich-Blair H."/>
            <person name="Stock S.P."/>
            <person name="Adams B.J."/>
            <person name="Sternberg P.W."/>
            <person name="Mortazavi A."/>
        </authorList>
    </citation>
    <scope>NUCLEOTIDE SEQUENCE [LARGE SCALE GENOMIC DNA]</scope>
    <source>
        <strain evidence="1 2">ALL</strain>
    </source>
</reference>
<accession>A0A4U5MLF0</accession>
<dbReference type="AlphaFoldDB" id="A0A4U5MLF0"/>
<evidence type="ECO:0000313" key="1">
    <source>
        <dbReference type="EMBL" id="TKR70142.1"/>
    </source>
</evidence>
<reference evidence="1 2" key="2">
    <citation type="journal article" date="2019" name="G3 (Bethesda)">
        <title>Hybrid Assembly of the Genome of the Entomopathogenic Nematode Steinernema carpocapsae Identifies the X-Chromosome.</title>
        <authorList>
            <person name="Serra L."/>
            <person name="Macchietto M."/>
            <person name="Macias-Munoz A."/>
            <person name="McGill C.J."/>
            <person name="Rodriguez I.M."/>
            <person name="Rodriguez B."/>
            <person name="Murad R."/>
            <person name="Mortazavi A."/>
        </authorList>
    </citation>
    <scope>NUCLEOTIDE SEQUENCE [LARGE SCALE GENOMIC DNA]</scope>
    <source>
        <strain evidence="1 2">ALL</strain>
    </source>
</reference>
<dbReference type="Proteomes" id="UP000298663">
    <property type="component" value="Unassembled WGS sequence"/>
</dbReference>
<proteinExistence type="predicted"/>
<gene>
    <name evidence="1" type="ORF">L596_022200</name>
</gene>
<comment type="caution">
    <text evidence="1">The sequence shown here is derived from an EMBL/GenBank/DDBJ whole genome shotgun (WGS) entry which is preliminary data.</text>
</comment>
<keyword evidence="2" id="KW-1185">Reference proteome</keyword>
<evidence type="ECO:0000313" key="2">
    <source>
        <dbReference type="Proteomes" id="UP000298663"/>
    </source>
</evidence>
<name>A0A4U5MLF0_STECR</name>
<sequence length="115" mass="12794">MDPSLLPGIPCFQRGRFGKSRRPCDQRRDPTLVIVFALFTDSGLRCYIQIFHAGRTTKKESQELEEFAKITKSDSEEGIAKLISVFDPNTLSTVLGHFLGCHASVLLGHEKEAAD</sequence>
<protein>
    <submittedName>
        <fullName evidence="1">Uncharacterized protein</fullName>
    </submittedName>
</protein>